<proteinExistence type="predicted"/>
<protein>
    <submittedName>
        <fullName evidence="1">Tail protein</fullName>
    </submittedName>
</protein>
<comment type="caution">
    <text evidence="1">The sequence shown here is derived from an EMBL/GenBank/DDBJ whole genome shotgun (WGS) entry which is preliminary data.</text>
</comment>
<dbReference type="RefSeq" id="WP_071867991.1">
    <property type="nucleotide sequence ID" value="NZ_BJWA01000038.1"/>
</dbReference>
<organism evidence="1 2">
    <name type="scientific">Enterococcus mundtii</name>
    <dbReference type="NCBI Taxonomy" id="53346"/>
    <lineage>
        <taxon>Bacteria</taxon>
        <taxon>Bacillati</taxon>
        <taxon>Bacillota</taxon>
        <taxon>Bacilli</taxon>
        <taxon>Lactobacillales</taxon>
        <taxon>Enterococcaceae</taxon>
        <taxon>Enterococcus</taxon>
    </lineage>
</organism>
<gene>
    <name evidence="1" type="ORF">EMU01_29510</name>
</gene>
<dbReference type="Proteomes" id="UP000321175">
    <property type="component" value="Unassembled WGS sequence"/>
</dbReference>
<sequence>MDAQEIKFFEGLSDILIAPMLTDDTPTSEPTYDEVVRLPIATKLAIKGNGSTLEKYASSKLFRSIGRETKHELGLDHVGIPIELMDKLKGLTPVKGVTFSNTKVKQFPFFAFGFIGNIEGGAQMAVWYPKSQLSNVIDEEYNTSESEIDIADVTANIVSYGLNTEPNNMYATFNSLRDSATGVTLEQFIKQPVISEDQWNGLAGSTTPPSGDGGGK</sequence>
<dbReference type="EMBL" id="BJWA01000038">
    <property type="protein sequence ID" value="GEL81807.1"/>
    <property type="molecule type" value="Genomic_DNA"/>
</dbReference>
<dbReference type="NCBIfam" id="TIGR01603">
    <property type="entry name" value="maj_tail_phi13"/>
    <property type="match status" value="1"/>
</dbReference>
<reference evidence="1 2" key="1">
    <citation type="submission" date="2019-07" db="EMBL/GenBank/DDBJ databases">
        <title>Whole genome shotgun sequence of Enterococcus mundtii NBRC 100490.</title>
        <authorList>
            <person name="Hosoyama A."/>
            <person name="Uohara A."/>
            <person name="Ohji S."/>
            <person name="Ichikawa N."/>
        </authorList>
    </citation>
    <scope>NUCLEOTIDE SEQUENCE [LARGE SCALE GENOMIC DNA]</scope>
    <source>
        <strain evidence="1 2">NBRC 100490</strain>
    </source>
</reference>
<dbReference type="InterPro" id="IPR006490">
    <property type="entry name" value="Maj_tail_phi13"/>
</dbReference>
<dbReference type="GeneID" id="60999671"/>
<name>A0ABQ0VJT3_ENTMU</name>
<evidence type="ECO:0000313" key="2">
    <source>
        <dbReference type="Proteomes" id="UP000321175"/>
    </source>
</evidence>
<keyword evidence="2" id="KW-1185">Reference proteome</keyword>
<accession>A0ABQ0VJT3</accession>
<evidence type="ECO:0000313" key="1">
    <source>
        <dbReference type="EMBL" id="GEL81807.1"/>
    </source>
</evidence>